<keyword evidence="9" id="KW-1185">Reference proteome</keyword>
<dbReference type="GO" id="GO:0006508">
    <property type="term" value="P:proteolysis"/>
    <property type="evidence" value="ECO:0007669"/>
    <property type="project" value="UniProtKB-KW"/>
</dbReference>
<comment type="caution">
    <text evidence="8">The sequence shown here is derived from an EMBL/GenBank/DDBJ whole genome shotgun (WGS) entry which is preliminary data.</text>
</comment>
<evidence type="ECO:0000256" key="5">
    <source>
        <dbReference type="PIRSR" id="PIRSR615500-1"/>
    </source>
</evidence>
<dbReference type="Proteomes" id="UP000623269">
    <property type="component" value="Unassembled WGS sequence"/>
</dbReference>
<accession>A0A8J7GYD2</accession>
<dbReference type="InterPro" id="IPR017310">
    <property type="entry name" value="Pept_S8A_subtilisin_clostridia"/>
</dbReference>
<evidence type="ECO:0000313" key="9">
    <source>
        <dbReference type="Proteomes" id="UP000623269"/>
    </source>
</evidence>
<dbReference type="CDD" id="cd07478">
    <property type="entry name" value="Peptidases_S8_CspA-like"/>
    <property type="match status" value="1"/>
</dbReference>
<feature type="active site" description="Charge relay system" evidence="5 6">
    <location>
        <position position="496"/>
    </location>
</feature>
<evidence type="ECO:0000256" key="1">
    <source>
        <dbReference type="ARBA" id="ARBA00011073"/>
    </source>
</evidence>
<organism evidence="8 9">
    <name type="scientific">Mobilitalea sibirica</name>
    <dbReference type="NCBI Taxonomy" id="1462919"/>
    <lineage>
        <taxon>Bacteria</taxon>
        <taxon>Bacillati</taxon>
        <taxon>Bacillota</taxon>
        <taxon>Clostridia</taxon>
        <taxon>Lachnospirales</taxon>
        <taxon>Lachnospiraceae</taxon>
        <taxon>Mobilitalea</taxon>
    </lineage>
</organism>
<name>A0A8J7GYD2_9FIRM</name>
<dbReference type="InterPro" id="IPR015500">
    <property type="entry name" value="Peptidase_S8_subtilisin-rel"/>
</dbReference>
<dbReference type="InterPro" id="IPR000209">
    <property type="entry name" value="Peptidase_S8/S53_dom"/>
</dbReference>
<dbReference type="InterPro" id="IPR023827">
    <property type="entry name" value="Peptidase_S8_Asp-AS"/>
</dbReference>
<dbReference type="PRINTS" id="PR00723">
    <property type="entry name" value="SUBTILISIN"/>
</dbReference>
<keyword evidence="2 6" id="KW-0645">Protease</keyword>
<proteinExistence type="inferred from homology"/>
<evidence type="ECO:0000256" key="4">
    <source>
        <dbReference type="ARBA" id="ARBA00022825"/>
    </source>
</evidence>
<dbReference type="EMBL" id="JAEAGR010000004">
    <property type="protein sequence ID" value="MBH1940449.1"/>
    <property type="molecule type" value="Genomic_DNA"/>
</dbReference>
<feature type="domain" description="Peptidase S8/S53" evidence="7">
    <location>
        <begin position="96"/>
        <end position="551"/>
    </location>
</feature>
<feature type="active site" description="Charge relay system" evidence="5 6">
    <location>
        <position position="173"/>
    </location>
</feature>
<dbReference type="PROSITE" id="PS51892">
    <property type="entry name" value="SUBTILASE"/>
    <property type="match status" value="1"/>
</dbReference>
<dbReference type="PANTHER" id="PTHR43806">
    <property type="entry name" value="PEPTIDASE S8"/>
    <property type="match status" value="1"/>
</dbReference>
<gene>
    <name evidence="8" type="ORF">I5677_06000</name>
</gene>
<dbReference type="Gene3D" id="2.60.120.1290">
    <property type="match status" value="1"/>
</dbReference>
<dbReference type="PANTHER" id="PTHR43806:SF11">
    <property type="entry name" value="CEREVISIN-RELATED"/>
    <property type="match status" value="1"/>
</dbReference>
<sequence>MTFEERQRIVSEEYADLLISYSGDLSVFEDFEDATVHIVNFFYAVVHVPVEQITENIILERGYSVMPSLLGIISEASLEESGIIRLRNIPNFDLRGQGVLVGILDTGIDYTNPIFQYADNTTRIVSIWDQTIESENPPEGLYYGTEFFAEQINEALQSENPLEIVPSMDEIGHGTMLAGIAAGNEVPESDFTGVVPDAEIVVVKLKPAKQYLKRFFRIPEEAVAYQENDILFAIEYIRNVAFRLNRPIAICIALGTSQGAHDGRGILSGFLSLRAEVPGVGIVVAAGNEGNDRRHYFGEIDESIGYDTVELNIGENEEGFSMELWGNSPGIFSIDITTPSGEYVPRIAARLDENREVSFIFERTIIYVDYQMIESQSGNQLILLRFSKPDPGIWRFNVYGRGDIDPSFHIWLPMGNFISGDTYFIRSNPYTTILSLGNAIVPITTTAYNIADDSLYQDASRGYTRTEIIKPDIAAPGVDILAPTLEQGFAPVTGTSVSAAHTTGVAAMLLEWGIVRGAYPRMSTVDLRMFMIRGARRNMDIRYPNRDWGYGILDVFNIFERIRSELPPL</sequence>
<dbReference type="RefSeq" id="WP_197660671.1">
    <property type="nucleotide sequence ID" value="NZ_JAEAGR010000004.1"/>
</dbReference>
<comment type="similarity">
    <text evidence="1 6">Belongs to the peptidase S8 family.</text>
</comment>
<reference evidence="8" key="1">
    <citation type="submission" date="2020-12" db="EMBL/GenBank/DDBJ databases">
        <title>M. sibirica DSM 26468T genome.</title>
        <authorList>
            <person name="Thieme N."/>
            <person name="Rettenmaier R."/>
            <person name="Zverlov V."/>
            <person name="Liebl W."/>
        </authorList>
    </citation>
    <scope>NUCLEOTIDE SEQUENCE</scope>
    <source>
        <strain evidence="8">DSM 26468</strain>
    </source>
</reference>
<dbReference type="InterPro" id="IPR036852">
    <property type="entry name" value="Peptidase_S8/S53_dom_sf"/>
</dbReference>
<dbReference type="InterPro" id="IPR034045">
    <property type="entry name" value="Pep_S8_CspA-like"/>
</dbReference>
<evidence type="ECO:0000259" key="7">
    <source>
        <dbReference type="Pfam" id="PF00082"/>
    </source>
</evidence>
<dbReference type="AlphaFoldDB" id="A0A8J7GYD2"/>
<feature type="active site" description="Charge relay system" evidence="5 6">
    <location>
        <position position="105"/>
    </location>
</feature>
<dbReference type="PROSITE" id="PS00136">
    <property type="entry name" value="SUBTILASE_ASP"/>
    <property type="match status" value="1"/>
</dbReference>
<keyword evidence="4 6" id="KW-0720">Serine protease</keyword>
<evidence type="ECO:0000256" key="3">
    <source>
        <dbReference type="ARBA" id="ARBA00022801"/>
    </source>
</evidence>
<evidence type="ECO:0000313" key="8">
    <source>
        <dbReference type="EMBL" id="MBH1940449.1"/>
    </source>
</evidence>
<dbReference type="Gene3D" id="3.40.50.200">
    <property type="entry name" value="Peptidase S8/S53 domain"/>
    <property type="match status" value="1"/>
</dbReference>
<dbReference type="Pfam" id="PF00082">
    <property type="entry name" value="Peptidase_S8"/>
    <property type="match status" value="1"/>
</dbReference>
<dbReference type="PIRSF" id="PIRSF037894">
    <property type="entry name" value="Subtilisin_rel_CspABC"/>
    <property type="match status" value="1"/>
</dbReference>
<protein>
    <submittedName>
        <fullName evidence="8">S8 family peptidase</fullName>
    </submittedName>
</protein>
<dbReference type="GO" id="GO:0004252">
    <property type="term" value="F:serine-type endopeptidase activity"/>
    <property type="evidence" value="ECO:0007669"/>
    <property type="project" value="UniProtKB-UniRule"/>
</dbReference>
<dbReference type="SUPFAM" id="SSF52743">
    <property type="entry name" value="Subtilisin-like"/>
    <property type="match status" value="1"/>
</dbReference>
<keyword evidence="3 6" id="KW-0378">Hydrolase</keyword>
<evidence type="ECO:0000256" key="2">
    <source>
        <dbReference type="ARBA" id="ARBA00022670"/>
    </source>
</evidence>
<evidence type="ECO:0000256" key="6">
    <source>
        <dbReference type="PROSITE-ProRule" id="PRU01240"/>
    </source>
</evidence>
<dbReference type="InterPro" id="IPR050131">
    <property type="entry name" value="Peptidase_S8_subtilisin-like"/>
</dbReference>